<dbReference type="CDD" id="cd00090">
    <property type="entry name" value="HTH_ARSR"/>
    <property type="match status" value="1"/>
</dbReference>
<dbReference type="Proteomes" id="UP000244168">
    <property type="component" value="Unassembled WGS sequence"/>
</dbReference>
<keyword evidence="3" id="KW-1185">Reference proteome</keyword>
<dbReference type="SMART" id="SM00418">
    <property type="entry name" value="HTH_ARSR"/>
    <property type="match status" value="1"/>
</dbReference>
<evidence type="ECO:0000313" key="3">
    <source>
        <dbReference type="Proteomes" id="UP000244168"/>
    </source>
</evidence>
<evidence type="ECO:0000259" key="1">
    <source>
        <dbReference type="PROSITE" id="PS50987"/>
    </source>
</evidence>
<protein>
    <submittedName>
        <fullName evidence="2">ArsR family transcriptional regulator</fullName>
    </submittedName>
</protein>
<dbReference type="PANTHER" id="PTHR38600:SF2">
    <property type="entry name" value="SLL0088 PROTEIN"/>
    <property type="match status" value="1"/>
</dbReference>
<comment type="caution">
    <text evidence="2">The sequence shown here is derived from an EMBL/GenBank/DDBJ whole genome shotgun (WGS) entry which is preliminary data.</text>
</comment>
<dbReference type="InterPro" id="IPR036390">
    <property type="entry name" value="WH_DNA-bd_sf"/>
</dbReference>
<dbReference type="InterPro" id="IPR011991">
    <property type="entry name" value="ArsR-like_HTH"/>
</dbReference>
<name>A0A2T5JG27_9SPHI</name>
<dbReference type="NCBIfam" id="NF033788">
    <property type="entry name" value="HTH_metalloreg"/>
    <property type="match status" value="1"/>
</dbReference>
<dbReference type="GO" id="GO:0003700">
    <property type="term" value="F:DNA-binding transcription factor activity"/>
    <property type="evidence" value="ECO:0007669"/>
    <property type="project" value="InterPro"/>
</dbReference>
<dbReference type="AlphaFoldDB" id="A0A2T5JG27"/>
<feature type="domain" description="HTH arsR-type" evidence="1">
    <location>
        <begin position="1"/>
        <end position="91"/>
    </location>
</feature>
<dbReference type="RefSeq" id="WP_107826775.1">
    <property type="nucleotide sequence ID" value="NZ_CP160205.1"/>
</dbReference>
<gene>
    <name evidence="2" type="ORF">C8P68_101617</name>
</gene>
<accession>A0A2T5JG27</accession>
<sequence length="108" mass="12659">MATPELDVFQVIADPSRRQMLKMLSEQSLPINALAGHFEMSRPAVSKHVKILQNAGFISITDSGRERYCMLKQDGFKALQQWLEYYDNFWHNKLRNLETLMDLKEKKK</sequence>
<dbReference type="EMBL" id="QAOQ01000001">
    <property type="protein sequence ID" value="PTR01383.1"/>
    <property type="molecule type" value="Genomic_DNA"/>
</dbReference>
<dbReference type="OrthoDB" id="9799175at2"/>
<evidence type="ECO:0000313" key="2">
    <source>
        <dbReference type="EMBL" id="PTR01383.1"/>
    </source>
</evidence>
<reference evidence="2 3" key="1">
    <citation type="submission" date="2018-04" db="EMBL/GenBank/DDBJ databases">
        <title>Genomic Encyclopedia of Archaeal and Bacterial Type Strains, Phase II (KMG-II): from individual species to whole genera.</title>
        <authorList>
            <person name="Goeker M."/>
        </authorList>
    </citation>
    <scope>NUCLEOTIDE SEQUENCE [LARGE SCALE GENOMIC DNA]</scope>
    <source>
        <strain evidence="2 3">DSM 26809</strain>
    </source>
</reference>
<dbReference type="PANTHER" id="PTHR38600">
    <property type="entry name" value="TRANSCRIPTIONAL REGULATORY PROTEIN"/>
    <property type="match status" value="1"/>
</dbReference>
<dbReference type="Pfam" id="PF01022">
    <property type="entry name" value="HTH_5"/>
    <property type="match status" value="1"/>
</dbReference>
<dbReference type="Gene3D" id="1.10.10.10">
    <property type="entry name" value="Winged helix-like DNA-binding domain superfamily/Winged helix DNA-binding domain"/>
    <property type="match status" value="1"/>
</dbReference>
<dbReference type="InterPro" id="IPR001845">
    <property type="entry name" value="HTH_ArsR_DNA-bd_dom"/>
</dbReference>
<organism evidence="2 3">
    <name type="scientific">Mucilaginibacter yixingensis</name>
    <dbReference type="NCBI Taxonomy" id="1295612"/>
    <lineage>
        <taxon>Bacteria</taxon>
        <taxon>Pseudomonadati</taxon>
        <taxon>Bacteroidota</taxon>
        <taxon>Sphingobacteriia</taxon>
        <taxon>Sphingobacteriales</taxon>
        <taxon>Sphingobacteriaceae</taxon>
        <taxon>Mucilaginibacter</taxon>
    </lineage>
</organism>
<dbReference type="InterPro" id="IPR036388">
    <property type="entry name" value="WH-like_DNA-bd_sf"/>
</dbReference>
<dbReference type="PROSITE" id="PS50987">
    <property type="entry name" value="HTH_ARSR_2"/>
    <property type="match status" value="1"/>
</dbReference>
<dbReference type="PRINTS" id="PR00778">
    <property type="entry name" value="HTHARSR"/>
</dbReference>
<dbReference type="SUPFAM" id="SSF46785">
    <property type="entry name" value="Winged helix' DNA-binding domain"/>
    <property type="match status" value="1"/>
</dbReference>
<proteinExistence type="predicted"/>